<dbReference type="InterPro" id="IPR027417">
    <property type="entry name" value="P-loop_NTPase"/>
</dbReference>
<evidence type="ECO:0000313" key="9">
    <source>
        <dbReference type="Proteomes" id="UP000830639"/>
    </source>
</evidence>
<reference evidence="8 9" key="1">
    <citation type="submission" date="2022-04" db="EMBL/GenBank/DDBJ databases">
        <title>Mechanism of arsenic methylation and mitigation arsenic toxicity by Bacillus sp. LH14 from an Arsenic-Contaminated Paddy Soil.</title>
        <authorList>
            <person name="Wang D."/>
        </authorList>
    </citation>
    <scope>NUCLEOTIDE SEQUENCE [LARGE SCALE GENOMIC DNA]</scope>
    <source>
        <strain evidence="8 9">LH14</strain>
    </source>
</reference>
<dbReference type="PROSITE" id="PS51194">
    <property type="entry name" value="HELICASE_CTER"/>
    <property type="match status" value="1"/>
</dbReference>
<dbReference type="PANTHER" id="PTHR13710:SF84">
    <property type="entry name" value="ATP-DEPENDENT DNA HELICASE RECS-RELATED"/>
    <property type="match status" value="1"/>
</dbReference>
<gene>
    <name evidence="8" type="ORF">MY490_08950</name>
</gene>
<dbReference type="InterPro" id="IPR002464">
    <property type="entry name" value="DNA/RNA_helicase_DEAH_CS"/>
</dbReference>
<evidence type="ECO:0000256" key="3">
    <source>
        <dbReference type="ARBA" id="ARBA00022806"/>
    </source>
</evidence>
<feature type="domain" description="Helicase C-terminal" evidence="7">
    <location>
        <begin position="218"/>
        <end position="365"/>
    </location>
</feature>
<dbReference type="Gene3D" id="3.40.50.300">
    <property type="entry name" value="P-loop containing nucleotide triphosphate hydrolases"/>
    <property type="match status" value="2"/>
</dbReference>
<accession>A0ABY4JR13</accession>
<dbReference type="SMART" id="SM00487">
    <property type="entry name" value="DEXDc"/>
    <property type="match status" value="1"/>
</dbReference>
<keyword evidence="3 8" id="KW-0347">Helicase</keyword>
<keyword evidence="9" id="KW-1185">Reference proteome</keyword>
<evidence type="ECO:0000259" key="6">
    <source>
        <dbReference type="PROSITE" id="PS51192"/>
    </source>
</evidence>
<dbReference type="PROSITE" id="PS51192">
    <property type="entry name" value="HELICASE_ATP_BIND_1"/>
    <property type="match status" value="1"/>
</dbReference>
<evidence type="ECO:0000313" key="8">
    <source>
        <dbReference type="EMBL" id="UPM55942.1"/>
    </source>
</evidence>
<evidence type="ECO:0000256" key="5">
    <source>
        <dbReference type="ARBA" id="ARBA00023125"/>
    </source>
</evidence>
<evidence type="ECO:0000256" key="4">
    <source>
        <dbReference type="ARBA" id="ARBA00022840"/>
    </source>
</evidence>
<name>A0ABY4JR13_9BACI</name>
<dbReference type="InterPro" id="IPR014001">
    <property type="entry name" value="Helicase_ATP-bd"/>
</dbReference>
<dbReference type="EC" id="3.6.4.12" evidence="8"/>
<dbReference type="EMBL" id="CP096034">
    <property type="protein sequence ID" value="UPM55942.1"/>
    <property type="molecule type" value="Genomic_DNA"/>
</dbReference>
<sequence>MDLNKLLYEKFGYSSFRNNQKEIITDLLNSKDVLAMLPTGGGKSLLYQLTGLLLPGVVVIVSPLLSLMEDQVEQIKAFGDKRVIALNSFRSFEQKKYLFNNISSFKFIFVSPEMLQNQFLIQKLSTSRISLFVVDEAHCISQWGHDFRPEYKTLGEIKCKLNNPTVLALTATASKNVREEIIETLQLKHVQKYINSVNRENIAIQVEKVDTEIEKIKSLTNHLSKLTGPGIVYCGTRAACEKISNTIREKLNCKVAYYHGGMEHEQRILIQQQFIQNQIDIIVCTSAFGMGINKPNVRFVIHYQYPSNIENYLQEIGRAGRDGEPSIAILIVCEEDHELPLRLIDDEILSVNQVESFLTYLKRLEENPIKLTETLVNNWKAVFQFSEIQWTTLHSEMVKFNVIVDENLHLEKINNDLIESIKELISERKKVKYLKLKAMIDFLSSTTCYREKYLLLFDEILVQRPINCCNICGISIEEYCSNDQEKYGNTNVLSWEQELRNKLGL</sequence>
<dbReference type="PANTHER" id="PTHR13710">
    <property type="entry name" value="DNA HELICASE RECQ FAMILY MEMBER"/>
    <property type="match status" value="1"/>
</dbReference>
<dbReference type="SMART" id="SM00490">
    <property type="entry name" value="HELICc"/>
    <property type="match status" value="1"/>
</dbReference>
<dbReference type="PROSITE" id="PS00690">
    <property type="entry name" value="DEAH_ATP_HELICASE"/>
    <property type="match status" value="1"/>
</dbReference>
<keyword evidence="1" id="KW-0547">Nucleotide-binding</keyword>
<dbReference type="Proteomes" id="UP000830639">
    <property type="component" value="Chromosome"/>
</dbReference>
<dbReference type="Pfam" id="PF00270">
    <property type="entry name" value="DEAD"/>
    <property type="match status" value="1"/>
</dbReference>
<evidence type="ECO:0000256" key="1">
    <source>
        <dbReference type="ARBA" id="ARBA00022741"/>
    </source>
</evidence>
<feature type="domain" description="Helicase ATP-binding" evidence="6">
    <location>
        <begin position="24"/>
        <end position="191"/>
    </location>
</feature>
<dbReference type="InterPro" id="IPR011545">
    <property type="entry name" value="DEAD/DEAH_box_helicase_dom"/>
</dbReference>
<dbReference type="GO" id="GO:0003678">
    <property type="term" value="F:DNA helicase activity"/>
    <property type="evidence" value="ECO:0007669"/>
    <property type="project" value="UniProtKB-EC"/>
</dbReference>
<evidence type="ECO:0000259" key="7">
    <source>
        <dbReference type="PROSITE" id="PS51194"/>
    </source>
</evidence>
<protein>
    <submittedName>
        <fullName evidence="8">RecQ family ATP-dependent DNA helicase</fullName>
        <ecNumber evidence="8">3.6.4.12</ecNumber>
    </submittedName>
</protein>
<keyword evidence="4" id="KW-0067">ATP-binding</keyword>
<keyword evidence="5" id="KW-0238">DNA-binding</keyword>
<dbReference type="InterPro" id="IPR004589">
    <property type="entry name" value="DNA_helicase_ATP-dep_RecQ"/>
</dbReference>
<dbReference type="SUPFAM" id="SSF52540">
    <property type="entry name" value="P-loop containing nucleoside triphosphate hydrolases"/>
    <property type="match status" value="1"/>
</dbReference>
<proteinExistence type="predicted"/>
<keyword evidence="2 8" id="KW-0378">Hydrolase</keyword>
<dbReference type="GO" id="GO:0016787">
    <property type="term" value="F:hydrolase activity"/>
    <property type="evidence" value="ECO:0007669"/>
    <property type="project" value="UniProtKB-KW"/>
</dbReference>
<dbReference type="InterPro" id="IPR001650">
    <property type="entry name" value="Helicase_C-like"/>
</dbReference>
<dbReference type="NCBIfam" id="TIGR00614">
    <property type="entry name" value="recQ_fam"/>
    <property type="match status" value="1"/>
</dbReference>
<dbReference type="RefSeq" id="WP_248268882.1">
    <property type="nucleotide sequence ID" value="NZ_CP096034.1"/>
</dbReference>
<dbReference type="Pfam" id="PF00271">
    <property type="entry name" value="Helicase_C"/>
    <property type="match status" value="1"/>
</dbReference>
<dbReference type="CDD" id="cd17920">
    <property type="entry name" value="DEXHc_RecQ"/>
    <property type="match status" value="1"/>
</dbReference>
<organism evidence="8 9">
    <name type="scientific">Gottfriedia acidiceleris</name>
    <dbReference type="NCBI Taxonomy" id="371036"/>
    <lineage>
        <taxon>Bacteria</taxon>
        <taxon>Bacillati</taxon>
        <taxon>Bacillota</taxon>
        <taxon>Bacilli</taxon>
        <taxon>Bacillales</taxon>
        <taxon>Bacillaceae</taxon>
        <taxon>Gottfriedia</taxon>
    </lineage>
</organism>
<evidence type="ECO:0000256" key="2">
    <source>
        <dbReference type="ARBA" id="ARBA00022801"/>
    </source>
</evidence>